<feature type="transmembrane region" description="Helical" evidence="1">
    <location>
        <begin position="408"/>
        <end position="430"/>
    </location>
</feature>
<feature type="transmembrane region" description="Helical" evidence="1">
    <location>
        <begin position="323"/>
        <end position="345"/>
    </location>
</feature>
<feature type="transmembrane region" description="Helical" evidence="1">
    <location>
        <begin position="51"/>
        <end position="73"/>
    </location>
</feature>
<dbReference type="Proteomes" id="UP000535491">
    <property type="component" value="Unassembled WGS sequence"/>
</dbReference>
<feature type="transmembrane region" description="Helical" evidence="1">
    <location>
        <begin position="365"/>
        <end position="396"/>
    </location>
</feature>
<proteinExistence type="predicted"/>
<keyword evidence="1" id="KW-0812">Transmembrane</keyword>
<protein>
    <submittedName>
        <fullName evidence="2">YhfT family protein</fullName>
    </submittedName>
</protein>
<dbReference type="RefSeq" id="WP_181750419.1">
    <property type="nucleotide sequence ID" value="NZ_JACEIQ010000001.1"/>
</dbReference>
<gene>
    <name evidence="2" type="ORF">H1191_02690</name>
</gene>
<keyword evidence="1" id="KW-1133">Transmembrane helix</keyword>
<comment type="caution">
    <text evidence="2">The sequence shown here is derived from an EMBL/GenBank/DDBJ whole genome shotgun (WGS) entry which is preliminary data.</text>
</comment>
<keyword evidence="3" id="KW-1185">Reference proteome</keyword>
<feature type="transmembrane region" description="Helical" evidence="1">
    <location>
        <begin position="277"/>
        <end position="293"/>
    </location>
</feature>
<dbReference type="AlphaFoldDB" id="A0A7W2A761"/>
<sequence length="436" mass="45726">MTELILATLVGAMAALLANRNIAVFNDGLRPILPENIEGRMDRRTLALTSFAMSFGLVIGFGIPFSLTAKILLIHSILLGTDMIGLSLPSNRWGNAGAAVVGGIYGAGLSAGLDSIVNIFKMLPVDVLKPLEQVGAPVVVGFMAFPALAVALQFSIKKGIVTFAVSALARQLAVWCNEQKLLTFGQSTVTLNQEGVALITGMIFLIIFAIRQKKPETDGSSPVDLAAIFSERVNRIRKQVVFFMMMGGVIAAAANLLVLAGDPISLQLLSEGNRTDAALAAAARAVGFIPLIASTAIATGVYSPVGFTFIFVAGLLAPNPWLAGILGCVIIFIEVFLLSSVSRFLDRYPGVREAGENIRTAMTRLLEVALLIGGANAANMMAPGLGYFLIGGFYVLNEAAGRPVVRMAIGPIGAIVTGIIANLLVASGLMSPPLMK</sequence>
<feature type="transmembrane region" description="Helical" evidence="1">
    <location>
        <begin position="93"/>
        <end position="113"/>
    </location>
</feature>
<reference evidence="2 3" key="1">
    <citation type="submission" date="2020-07" db="EMBL/GenBank/DDBJ databases">
        <authorList>
            <person name="Feng H."/>
        </authorList>
    </citation>
    <scope>NUCLEOTIDE SEQUENCE [LARGE SCALE GENOMIC DNA]</scope>
    <source>
        <strain evidence="3">s-10</strain>
    </source>
</reference>
<dbReference type="Pfam" id="PF10797">
    <property type="entry name" value="YhfT"/>
    <property type="match status" value="1"/>
</dbReference>
<feature type="transmembrane region" description="Helical" evidence="1">
    <location>
        <begin position="240"/>
        <end position="257"/>
    </location>
</feature>
<accession>A0A7W2A761</accession>
<keyword evidence="1" id="KW-0472">Membrane</keyword>
<evidence type="ECO:0000313" key="3">
    <source>
        <dbReference type="Proteomes" id="UP000535491"/>
    </source>
</evidence>
<feature type="transmembrane region" description="Helical" evidence="1">
    <location>
        <begin position="133"/>
        <end position="152"/>
    </location>
</feature>
<organism evidence="2 3">
    <name type="scientific">Paenactinomyces guangxiensis</name>
    <dbReference type="NCBI Taxonomy" id="1490290"/>
    <lineage>
        <taxon>Bacteria</taxon>
        <taxon>Bacillati</taxon>
        <taxon>Bacillota</taxon>
        <taxon>Bacilli</taxon>
        <taxon>Bacillales</taxon>
        <taxon>Thermoactinomycetaceae</taxon>
        <taxon>Paenactinomyces</taxon>
    </lineage>
</organism>
<evidence type="ECO:0000313" key="2">
    <source>
        <dbReference type="EMBL" id="MBA4493220.1"/>
    </source>
</evidence>
<name>A0A7W2A761_9BACL</name>
<evidence type="ECO:0000256" key="1">
    <source>
        <dbReference type="SAM" id="Phobius"/>
    </source>
</evidence>
<feature type="transmembrane region" description="Helical" evidence="1">
    <location>
        <begin position="195"/>
        <end position="211"/>
    </location>
</feature>
<dbReference type="InterPro" id="IPR019733">
    <property type="entry name" value="Uncharacterised_YhfT"/>
</dbReference>
<dbReference type="EMBL" id="JACEIQ010000001">
    <property type="protein sequence ID" value="MBA4493220.1"/>
    <property type="molecule type" value="Genomic_DNA"/>
</dbReference>